<reference evidence="2 3" key="1">
    <citation type="journal article" date="2020" name="Nature">
        <title>Six reference-quality genomes reveal evolution of bat adaptations.</title>
        <authorList>
            <person name="Jebb D."/>
            <person name="Huang Z."/>
            <person name="Pippel M."/>
            <person name="Hughes G.M."/>
            <person name="Lavrichenko K."/>
            <person name="Devanna P."/>
            <person name="Winkler S."/>
            <person name="Jermiin L.S."/>
            <person name="Skirmuntt E.C."/>
            <person name="Katzourakis A."/>
            <person name="Burkitt-Gray L."/>
            <person name="Ray D.A."/>
            <person name="Sullivan K.A.M."/>
            <person name="Roscito J.G."/>
            <person name="Kirilenko B.M."/>
            <person name="Davalos L.M."/>
            <person name="Corthals A.P."/>
            <person name="Power M.L."/>
            <person name="Jones G."/>
            <person name="Ransome R.D."/>
            <person name="Dechmann D.K.N."/>
            <person name="Locatelli A.G."/>
            <person name="Puechmaille S.J."/>
            <person name="Fedrigo O."/>
            <person name="Jarvis E.D."/>
            <person name="Hiller M."/>
            <person name="Vernes S.C."/>
            <person name="Myers E.W."/>
            <person name="Teeling E.C."/>
        </authorList>
    </citation>
    <scope>NUCLEOTIDE SEQUENCE [LARGE SCALE GENOMIC DNA]</scope>
    <source>
        <strain evidence="2">MMolMol1</strain>
        <tissue evidence="2">Muscle</tissue>
    </source>
</reference>
<dbReference type="Proteomes" id="UP000550707">
    <property type="component" value="Unassembled WGS sequence"/>
</dbReference>
<evidence type="ECO:0000313" key="3">
    <source>
        <dbReference type="Proteomes" id="UP000550707"/>
    </source>
</evidence>
<name>A0A7J8B936_MOLMO</name>
<protein>
    <submittedName>
        <fullName evidence="2">Uncharacterized protein</fullName>
    </submittedName>
</protein>
<dbReference type="EMBL" id="JACASF010000034">
    <property type="protein sequence ID" value="KAF6394976.1"/>
    <property type="molecule type" value="Genomic_DNA"/>
</dbReference>
<gene>
    <name evidence="2" type="ORF">HJG59_010476</name>
</gene>
<proteinExistence type="predicted"/>
<feature type="region of interest" description="Disordered" evidence="1">
    <location>
        <begin position="1"/>
        <end position="34"/>
    </location>
</feature>
<sequence>MSLRVGGRHEARTAQHSGIPKDGSGKAGLGARGKKAAVTQSGGAMALSESLLAAWAAGQKEDWRPTWAVHSPTCRMFCPPAAASLFSTRSPCWFSPRPEEPMPAVPGSSSDVPLASPVTLPLPLVPCEDRGSEVQIWSPTLTSCSAGSSFVFLTCEMGLTHCCWQGQLRMKEAVGTEDVVAVIIPTGPDEASSCLYSPPS</sequence>
<organism evidence="2 3">
    <name type="scientific">Molossus molossus</name>
    <name type="common">Pallas' mastiff bat</name>
    <name type="synonym">Vespertilio molossus</name>
    <dbReference type="NCBI Taxonomy" id="27622"/>
    <lineage>
        <taxon>Eukaryota</taxon>
        <taxon>Metazoa</taxon>
        <taxon>Chordata</taxon>
        <taxon>Craniata</taxon>
        <taxon>Vertebrata</taxon>
        <taxon>Euteleostomi</taxon>
        <taxon>Mammalia</taxon>
        <taxon>Eutheria</taxon>
        <taxon>Laurasiatheria</taxon>
        <taxon>Chiroptera</taxon>
        <taxon>Yangochiroptera</taxon>
        <taxon>Molossidae</taxon>
        <taxon>Molossus</taxon>
    </lineage>
</organism>
<evidence type="ECO:0000256" key="1">
    <source>
        <dbReference type="SAM" id="MobiDB-lite"/>
    </source>
</evidence>
<keyword evidence="3" id="KW-1185">Reference proteome</keyword>
<evidence type="ECO:0000313" key="2">
    <source>
        <dbReference type="EMBL" id="KAF6394976.1"/>
    </source>
</evidence>
<accession>A0A7J8B936</accession>
<dbReference type="AlphaFoldDB" id="A0A7J8B936"/>
<comment type="caution">
    <text evidence="2">The sequence shown here is derived from an EMBL/GenBank/DDBJ whole genome shotgun (WGS) entry which is preliminary data.</text>
</comment>
<dbReference type="InParanoid" id="A0A7J8B936"/>